<organism evidence="2 3">
    <name type="scientific">Miscanthus lutarioriparius</name>
    <dbReference type="NCBI Taxonomy" id="422564"/>
    <lineage>
        <taxon>Eukaryota</taxon>
        <taxon>Viridiplantae</taxon>
        <taxon>Streptophyta</taxon>
        <taxon>Embryophyta</taxon>
        <taxon>Tracheophyta</taxon>
        <taxon>Spermatophyta</taxon>
        <taxon>Magnoliopsida</taxon>
        <taxon>Liliopsida</taxon>
        <taxon>Poales</taxon>
        <taxon>Poaceae</taxon>
        <taxon>PACMAD clade</taxon>
        <taxon>Panicoideae</taxon>
        <taxon>Andropogonodae</taxon>
        <taxon>Andropogoneae</taxon>
        <taxon>Saccharinae</taxon>
        <taxon>Miscanthus</taxon>
    </lineage>
</organism>
<dbReference type="Proteomes" id="UP000604825">
    <property type="component" value="Unassembled WGS sequence"/>
</dbReference>
<name>A0A811SP68_9POAL</name>
<protein>
    <submittedName>
        <fullName evidence="2">Uncharacterized protein</fullName>
    </submittedName>
</protein>
<keyword evidence="3" id="KW-1185">Reference proteome</keyword>
<accession>A0A811SP68</accession>
<gene>
    <name evidence="2" type="ORF">NCGR_LOCUS68064</name>
</gene>
<reference evidence="2" key="1">
    <citation type="submission" date="2020-10" db="EMBL/GenBank/DDBJ databases">
        <authorList>
            <person name="Han B."/>
            <person name="Lu T."/>
            <person name="Zhao Q."/>
            <person name="Huang X."/>
            <person name="Zhao Y."/>
        </authorList>
    </citation>
    <scope>NUCLEOTIDE SEQUENCE</scope>
</reference>
<proteinExistence type="predicted"/>
<evidence type="ECO:0000256" key="1">
    <source>
        <dbReference type="SAM" id="MobiDB-lite"/>
    </source>
</evidence>
<sequence length="116" mass="11959">MGVLFSCPADDYDPLDLQEEAPAPATSSTAGAGEPAPAILRASLGSGKLRIEGSLSFKRAQAALLQVETEISIRTADAAAMLAPGPLLPRARFAEPAAADSPKHEAAALRLQKPII</sequence>
<feature type="compositionally biased region" description="Acidic residues" evidence="1">
    <location>
        <begin position="10"/>
        <end position="19"/>
    </location>
</feature>
<evidence type="ECO:0000313" key="3">
    <source>
        <dbReference type="Proteomes" id="UP000604825"/>
    </source>
</evidence>
<comment type="caution">
    <text evidence="2">The sequence shown here is derived from an EMBL/GenBank/DDBJ whole genome shotgun (WGS) entry which is preliminary data.</text>
</comment>
<feature type="compositionally biased region" description="Low complexity" evidence="1">
    <location>
        <begin position="20"/>
        <end position="33"/>
    </location>
</feature>
<dbReference type="EMBL" id="CAJGYO010000863">
    <property type="protein sequence ID" value="CAD6343966.1"/>
    <property type="molecule type" value="Genomic_DNA"/>
</dbReference>
<dbReference type="AlphaFoldDB" id="A0A811SP68"/>
<evidence type="ECO:0000313" key="2">
    <source>
        <dbReference type="EMBL" id="CAD6343966.1"/>
    </source>
</evidence>
<feature type="region of interest" description="Disordered" evidence="1">
    <location>
        <begin position="1"/>
        <end position="35"/>
    </location>
</feature>